<evidence type="ECO:0000259" key="3">
    <source>
        <dbReference type="Pfam" id="PF13205"/>
    </source>
</evidence>
<dbReference type="STRING" id="1802401.A3B21_04715"/>
<proteinExistence type="predicted"/>
<dbReference type="InterPro" id="IPR013783">
    <property type="entry name" value="Ig-like_fold"/>
</dbReference>
<dbReference type="InterPro" id="IPR032812">
    <property type="entry name" value="SbsA_Ig"/>
</dbReference>
<sequence>MSQFSSFSFNLNTIFGREPRLSFSKKNFGGLFLIAALIVAAIFIAPQLSRAGVPVYSGGGPPNGQSFAPPDALIDINANEAMVGASVNQSSVTLLECTGATEPTSCPGTTGTTLCTGVTLGTGSNGANTRIVCDHAPLGTERVYRFSVDTAAVTASTGQGAASNRIFKTGSFTGGTNTTLPTIMGTVPTPGSFDVPTNTKIFVEFPMGPEGNMLADSSVNSVTYQTANDTNLSLKSVSSSGGLGSEVCVTGGCTLAWDAMARRLKVTPAAVLLASTDYDLCVRSRVRNSSAQNLAGDYCAHFRTGAGADTTAPALRATAPLSPASGATGVSRFVSSMDIAFSEAIDPSTLNVGAGGTGLGRTFSIYGDQDSSSTLNGAESAFDADLVSMVYDPGQKTARLTLKGGALPASTRLCYLFITNGVKDLAGNALAASSNQCFTTGNDTDTTAPTLLYADADSFKLIAHFSEQVRAASALNSDDALNPANYSMECPVGVATNLTGKTLIYHPDFKEVEIQGLGLQAGQSCRLTVGTPLKDLAGNTFSATTNVANFTILDPTVSGGNLGGSGSTEDFMSGTNFAEFWENPQRCFPRAQVTSAATTVECEFPVPQALTTNATFLLTFPSGFTVTSADDVATSSSFTNGDLNGPGPGITTISGVVADNAAGTVTVTIAHALPAMGSADRMRFELTGITNPTSPATDARISVIVKDNNGVKVGQTIQAAPFNIGQAGALSISGSVYKDSNNNGTKDAGEGINSVRVFCDPDGSFGTGVMAGHQEVATSGNGGWTINGVSAGQYNCNLPPDPVNFADLNGANFFQKVTLADANKTGVDFKFADLSLTGATLTANISGGPASTQVDVFCNAGAFDYQFAAPITKVVTLDGSGAGTATLKLQPGKTYDCGMGPHLQSAAFAGGPPPVPTFSFMPPQNQRVVVPAAGNPSAITFALTNANLTISGSVVDGSNAGIANVFVHADPLGCFDATTGAFMQCQGSFAQSKSDGTFTLNVGPGTYIVGADGPGLPPSTFQTVNVSGSNVTGVILKMAKSSVTIAGQILDESGNGIQYAHVSGERIATGGTCASFTPMGGFADSPTDGSGNYTLYVANGTWCLRAFAPAYGQVGTKTVVISSGTSATGQNIQATAADYGTISGTITKASAAVNGAFVNCFSPTAGGGNHAQSGTDGTFSMKVKAGASYNCDGFLPGAGPLTASQSNFTVTGGATSTVNMSITGEPGTVNVTVTGITDAFVDVRNSSGRGSGTSQNSSGVYSIKVPAGTYTVRGGGPKYGELCAGQSVTVTAGGTHAITCAPPSTLRTVTGQITDGTSNVPGASVTFTSSAGKIFTATTGNQTGSNDNLSSANIPDGTYTVTVSKQGYAPASTSATVSGGNFDFASAVAMTPTTGTSGDDVKIQVQADSTAYTGTATVVATSSTGTTVVGSIDKTTGIATMDLSNGTWTVTAIGDNGKKTTSASTITVTSGDFVGPDSGTVDETLSLATTISGYSAASESETLALSSGGLLKFEGLAVGGTSPEINIPSSTLSTTDSSTGKVEMATDPTLAGIDPGTNQNFVGTSGYDITPKDANGNPIKDLNGSVTITIPYTDANVTSASVSESTLTIGSFNTTTQSWETFSTTIDTTNNLLIAEITHFSSFGIIGGVSTAASSGGAVGDLTAPAPATNVKLTVQASPAKVTVTWTDPTDSDFRKVEILRNDGNGGEVSGTSLATVAAGVQKYDDTEVTSGKTYKYILKSRDTSNNQGLTAEYSVTVTAAASATSGGGAGTTTTAPTTTTTTAPATTTTTTTTTTTAPAATAAPVAVVIHDPSKLDALLTALSATRSTSEEAKYMPLIKSDAIAFKVGLTAEQEATITNFVTYGASDKTVKLGAGERRAVMRDYLETVGRGNVNWDDVERMTKGEKPVSRNLEKERAQVGVALKVFVKIYGHSPVFSDAKEDLAWNTLLYRIRFTRDLTVEKEGIVEFRATYGRTPKSTMDWATVRVLGYVK</sequence>
<dbReference type="SUPFAM" id="SSF117074">
    <property type="entry name" value="Hypothetical protein PA1324"/>
    <property type="match status" value="1"/>
</dbReference>
<organism evidence="4 5">
    <name type="scientific">Candidatus Uhrbacteria bacterium RIFCSPLOWO2_01_FULL_47_24</name>
    <dbReference type="NCBI Taxonomy" id="1802401"/>
    <lineage>
        <taxon>Bacteria</taxon>
        <taxon>Candidatus Uhriibacteriota</taxon>
    </lineage>
</organism>
<accession>A0A1F7UTV2</accession>
<evidence type="ECO:0000256" key="1">
    <source>
        <dbReference type="ARBA" id="ARBA00022729"/>
    </source>
</evidence>
<evidence type="ECO:0000256" key="2">
    <source>
        <dbReference type="SAM" id="MobiDB-lite"/>
    </source>
</evidence>
<dbReference type="InterPro" id="IPR013784">
    <property type="entry name" value="Carb-bd-like_fold"/>
</dbReference>
<gene>
    <name evidence="4" type="ORF">A3B21_04715</name>
</gene>
<comment type="caution">
    <text evidence="4">The sequence shown here is derived from an EMBL/GenBank/DDBJ whole genome shotgun (WGS) entry which is preliminary data.</text>
</comment>
<feature type="region of interest" description="Disordered" evidence="2">
    <location>
        <begin position="1763"/>
        <end position="1796"/>
    </location>
</feature>
<keyword evidence="1" id="KW-0732">Signal</keyword>
<dbReference type="Gene3D" id="2.60.40.10">
    <property type="entry name" value="Immunoglobulins"/>
    <property type="match status" value="2"/>
</dbReference>
<dbReference type="Gene3D" id="2.60.40.1120">
    <property type="entry name" value="Carboxypeptidase-like, regulatory domain"/>
    <property type="match status" value="3"/>
</dbReference>
<evidence type="ECO:0000313" key="5">
    <source>
        <dbReference type="Proteomes" id="UP000176897"/>
    </source>
</evidence>
<protein>
    <recommendedName>
        <fullName evidence="3">SbsA Ig-like domain-containing protein</fullName>
    </recommendedName>
</protein>
<evidence type="ECO:0000313" key="4">
    <source>
        <dbReference type="EMBL" id="OGL81721.1"/>
    </source>
</evidence>
<dbReference type="GO" id="GO:0030246">
    <property type="term" value="F:carbohydrate binding"/>
    <property type="evidence" value="ECO:0007669"/>
    <property type="project" value="InterPro"/>
</dbReference>
<dbReference type="InterPro" id="IPR008969">
    <property type="entry name" value="CarboxyPept-like_regulatory"/>
</dbReference>
<dbReference type="EMBL" id="MGEJ01000003">
    <property type="protein sequence ID" value="OGL81721.1"/>
    <property type="molecule type" value="Genomic_DNA"/>
</dbReference>
<dbReference type="Proteomes" id="UP000176897">
    <property type="component" value="Unassembled WGS sequence"/>
</dbReference>
<dbReference type="SUPFAM" id="SSF49464">
    <property type="entry name" value="Carboxypeptidase regulatory domain-like"/>
    <property type="match status" value="1"/>
</dbReference>
<feature type="compositionally biased region" description="Low complexity" evidence="2">
    <location>
        <begin position="1772"/>
        <end position="1796"/>
    </location>
</feature>
<reference evidence="4 5" key="1">
    <citation type="journal article" date="2016" name="Nat. Commun.">
        <title>Thousands of microbial genomes shed light on interconnected biogeochemical processes in an aquifer system.</title>
        <authorList>
            <person name="Anantharaman K."/>
            <person name="Brown C.T."/>
            <person name="Hug L.A."/>
            <person name="Sharon I."/>
            <person name="Castelle C.J."/>
            <person name="Probst A.J."/>
            <person name="Thomas B.C."/>
            <person name="Singh A."/>
            <person name="Wilkins M.J."/>
            <person name="Karaoz U."/>
            <person name="Brodie E.L."/>
            <person name="Williams K.H."/>
            <person name="Hubbard S.S."/>
            <person name="Banfield J.F."/>
        </authorList>
    </citation>
    <scope>NUCLEOTIDE SEQUENCE [LARGE SCALE GENOMIC DNA]</scope>
</reference>
<dbReference type="SUPFAM" id="SSF49452">
    <property type="entry name" value="Starch-binding domain-like"/>
    <property type="match status" value="2"/>
</dbReference>
<dbReference type="Pfam" id="PF13205">
    <property type="entry name" value="Big_5"/>
    <property type="match status" value="1"/>
</dbReference>
<feature type="domain" description="SbsA Ig-like" evidence="3">
    <location>
        <begin position="309"/>
        <end position="440"/>
    </location>
</feature>
<name>A0A1F7UTV2_9BACT</name>